<organism evidence="7 8">
    <name type="scientific">Aequitasia blattaphilus</name>
    <dbReference type="NCBI Taxonomy" id="2949332"/>
    <lineage>
        <taxon>Bacteria</taxon>
        <taxon>Bacillati</taxon>
        <taxon>Bacillota</taxon>
        <taxon>Clostridia</taxon>
        <taxon>Lachnospirales</taxon>
        <taxon>Lachnospiraceae</taxon>
        <taxon>Aequitasia</taxon>
    </lineage>
</organism>
<evidence type="ECO:0000259" key="6">
    <source>
        <dbReference type="Pfam" id="PF00266"/>
    </source>
</evidence>
<dbReference type="PANTHER" id="PTHR43586:SF4">
    <property type="entry name" value="ISOPENICILLIN N EPIMERASE"/>
    <property type="match status" value="1"/>
</dbReference>
<name>A0ABT1EB38_9FIRM</name>
<comment type="catalytic activity">
    <reaction evidence="5">
        <text>(sulfur carrier)-H + L-cysteine = (sulfur carrier)-SH + L-alanine</text>
        <dbReference type="Rhea" id="RHEA:43892"/>
        <dbReference type="Rhea" id="RHEA-COMP:14737"/>
        <dbReference type="Rhea" id="RHEA-COMP:14739"/>
        <dbReference type="ChEBI" id="CHEBI:29917"/>
        <dbReference type="ChEBI" id="CHEBI:35235"/>
        <dbReference type="ChEBI" id="CHEBI:57972"/>
        <dbReference type="ChEBI" id="CHEBI:64428"/>
        <dbReference type="EC" id="2.8.1.7"/>
    </reaction>
</comment>
<dbReference type="InterPro" id="IPR015422">
    <property type="entry name" value="PyrdxlP-dep_Trfase_small"/>
</dbReference>
<dbReference type="RefSeq" id="WP_262066840.1">
    <property type="nucleotide sequence ID" value="NZ_JAMXOD010000017.1"/>
</dbReference>
<evidence type="ECO:0000313" key="7">
    <source>
        <dbReference type="EMBL" id="MCP1103055.1"/>
    </source>
</evidence>
<keyword evidence="7" id="KW-0808">Transferase</keyword>
<comment type="similarity">
    <text evidence="2">Belongs to the class-V pyridoxal-phosphate-dependent aminotransferase family. Csd subfamily.</text>
</comment>
<dbReference type="EMBL" id="JAMZFW010000017">
    <property type="protein sequence ID" value="MCP1103055.1"/>
    <property type="molecule type" value="Genomic_DNA"/>
</dbReference>
<dbReference type="InterPro" id="IPR015421">
    <property type="entry name" value="PyrdxlP-dep_Trfase_major"/>
</dbReference>
<reference evidence="7 8" key="1">
    <citation type="journal article" date="2022" name="Genome Biol. Evol.">
        <title>Host diet, physiology and behaviors set the stage for Lachnospiraceae cladogenesis.</title>
        <authorList>
            <person name="Vera-Ponce De Leon A."/>
            <person name="Schneider M."/>
            <person name="Jahnes B.C."/>
            <person name="Sadowski V."/>
            <person name="Camuy-Velez L.A."/>
            <person name="Duan J."/>
            <person name="Sabree Z.L."/>
        </authorList>
    </citation>
    <scope>NUCLEOTIDE SEQUENCE [LARGE SCALE GENOMIC DNA]</scope>
    <source>
        <strain evidence="7 8">PAL113</strain>
    </source>
</reference>
<dbReference type="InterPro" id="IPR016454">
    <property type="entry name" value="Cysteine_dSase"/>
</dbReference>
<evidence type="ECO:0000256" key="1">
    <source>
        <dbReference type="ARBA" id="ARBA00001933"/>
    </source>
</evidence>
<dbReference type="Gene3D" id="3.90.1150.10">
    <property type="entry name" value="Aspartate Aminotransferase, domain 1"/>
    <property type="match status" value="1"/>
</dbReference>
<comment type="caution">
    <text evidence="7">The sequence shown here is derived from an EMBL/GenBank/DDBJ whole genome shotgun (WGS) entry which is preliminary data.</text>
</comment>
<protein>
    <recommendedName>
        <fullName evidence="3">cysteine desulfurase</fullName>
        <ecNumber evidence="3">2.8.1.7</ecNumber>
    </recommendedName>
</protein>
<evidence type="ECO:0000256" key="2">
    <source>
        <dbReference type="ARBA" id="ARBA00010447"/>
    </source>
</evidence>
<sequence length="376" mass="41269">MIYLNQAATSYPKPQRVQIAHAASLSAPPVGQYRSSLTAEKDIFDTCRENLGKLFGIEKDSRIFFASGATEASNVLIHGMDFLQKHVVTTATEHNSILRPLLNRKEGKKYTTIVGCDGKGRVDPKEIEKGIKEDTKAVFLNHCSNVTGMIQDVEAISRIAHEKGVLLILDASQSAGCIPINVDEWGVDGLIFTGHKSLFGSQGMGGYYLREEIALKPLLYGGTGLDSSRIIYYEPPYEYEVGTQNTPGIIALNEGVSYVLERGIENIKIKEQGLLREIYERLAIIEEITLYGSHQTNKGPVLSFNINGLNPSDVAYILQNGYNIVIRAGLHCAPLIHQYIGSEAKGTCRVSISDLTTEDDVEAFLSAIKDIVRSMG</sequence>
<dbReference type="EC" id="2.8.1.7" evidence="3"/>
<dbReference type="PIRSF" id="PIRSF005572">
    <property type="entry name" value="NifS"/>
    <property type="match status" value="1"/>
</dbReference>
<evidence type="ECO:0000256" key="3">
    <source>
        <dbReference type="ARBA" id="ARBA00012239"/>
    </source>
</evidence>
<dbReference type="Gene3D" id="3.40.640.10">
    <property type="entry name" value="Type I PLP-dependent aspartate aminotransferase-like (Major domain)"/>
    <property type="match status" value="1"/>
</dbReference>
<dbReference type="Pfam" id="PF00266">
    <property type="entry name" value="Aminotran_5"/>
    <property type="match status" value="1"/>
</dbReference>
<dbReference type="GO" id="GO:0008483">
    <property type="term" value="F:transaminase activity"/>
    <property type="evidence" value="ECO:0007669"/>
    <property type="project" value="UniProtKB-KW"/>
</dbReference>
<comment type="cofactor">
    <cofactor evidence="1">
        <name>pyridoxal 5'-phosphate</name>
        <dbReference type="ChEBI" id="CHEBI:597326"/>
    </cofactor>
</comment>
<evidence type="ECO:0000256" key="4">
    <source>
        <dbReference type="ARBA" id="ARBA00022898"/>
    </source>
</evidence>
<dbReference type="InterPro" id="IPR000192">
    <property type="entry name" value="Aminotrans_V_dom"/>
</dbReference>
<proteinExistence type="inferred from homology"/>
<keyword evidence="4" id="KW-0663">Pyridoxal phosphate</keyword>
<dbReference type="SUPFAM" id="SSF53383">
    <property type="entry name" value="PLP-dependent transferases"/>
    <property type="match status" value="1"/>
</dbReference>
<feature type="domain" description="Aminotransferase class V" evidence="6">
    <location>
        <begin position="2"/>
        <end position="364"/>
    </location>
</feature>
<accession>A0ABT1EB38</accession>
<keyword evidence="8" id="KW-1185">Reference proteome</keyword>
<gene>
    <name evidence="7" type="ORF">NK125_11565</name>
</gene>
<keyword evidence="7" id="KW-0032">Aminotransferase</keyword>
<dbReference type="Proteomes" id="UP001523566">
    <property type="component" value="Unassembled WGS sequence"/>
</dbReference>
<dbReference type="PANTHER" id="PTHR43586">
    <property type="entry name" value="CYSTEINE DESULFURASE"/>
    <property type="match status" value="1"/>
</dbReference>
<evidence type="ECO:0000313" key="8">
    <source>
        <dbReference type="Proteomes" id="UP001523566"/>
    </source>
</evidence>
<evidence type="ECO:0000256" key="5">
    <source>
        <dbReference type="ARBA" id="ARBA00050776"/>
    </source>
</evidence>
<dbReference type="InterPro" id="IPR015424">
    <property type="entry name" value="PyrdxlP-dep_Trfase"/>
</dbReference>